<dbReference type="InterPro" id="IPR000182">
    <property type="entry name" value="GNAT_dom"/>
</dbReference>
<dbReference type="CDD" id="cd04301">
    <property type="entry name" value="NAT_SF"/>
    <property type="match status" value="1"/>
</dbReference>
<reference evidence="4 5" key="1">
    <citation type="submission" date="2017-02" db="EMBL/GenBank/DDBJ databases">
        <authorList>
            <person name="Peterson S.W."/>
        </authorList>
    </citation>
    <scope>NUCLEOTIDE SEQUENCE [LARGE SCALE GENOMIC DNA]</scope>
    <source>
        <strain evidence="4 5">B Mb 05.01</strain>
    </source>
</reference>
<feature type="domain" description="N-acetyltransferase" evidence="3">
    <location>
        <begin position="160"/>
        <end position="312"/>
    </location>
</feature>
<dbReference type="PROSITE" id="PS51186">
    <property type="entry name" value="GNAT"/>
    <property type="match status" value="1"/>
</dbReference>
<evidence type="ECO:0000256" key="2">
    <source>
        <dbReference type="ARBA" id="ARBA00023315"/>
    </source>
</evidence>
<dbReference type="RefSeq" id="WP_087131638.1">
    <property type="nucleotide sequence ID" value="NZ_FUKO01000021.1"/>
</dbReference>
<dbReference type="InterPro" id="IPR050680">
    <property type="entry name" value="YpeA/RimI_acetyltransf"/>
</dbReference>
<evidence type="ECO:0000313" key="5">
    <source>
        <dbReference type="Proteomes" id="UP000196320"/>
    </source>
</evidence>
<name>A0A1R4JW33_9MICO</name>
<proteinExistence type="predicted"/>
<evidence type="ECO:0000256" key="1">
    <source>
        <dbReference type="ARBA" id="ARBA00022679"/>
    </source>
</evidence>
<evidence type="ECO:0000259" key="3">
    <source>
        <dbReference type="PROSITE" id="PS51186"/>
    </source>
</evidence>
<protein>
    <submittedName>
        <fullName evidence="4">GCN5-related N-acetyltransferase</fullName>
    </submittedName>
</protein>
<dbReference type="SUPFAM" id="SSF55729">
    <property type="entry name" value="Acyl-CoA N-acyltransferases (Nat)"/>
    <property type="match status" value="1"/>
</dbReference>
<dbReference type="InterPro" id="IPR016181">
    <property type="entry name" value="Acyl_CoA_acyltransferase"/>
</dbReference>
<dbReference type="OrthoDB" id="3381976at2"/>
<organism evidence="4 5">
    <name type="scientific">Microbacterium esteraromaticum</name>
    <dbReference type="NCBI Taxonomy" id="57043"/>
    <lineage>
        <taxon>Bacteria</taxon>
        <taxon>Bacillati</taxon>
        <taxon>Actinomycetota</taxon>
        <taxon>Actinomycetes</taxon>
        <taxon>Micrococcales</taxon>
        <taxon>Microbacteriaceae</taxon>
        <taxon>Microbacterium</taxon>
    </lineage>
</organism>
<dbReference type="GO" id="GO:0016747">
    <property type="term" value="F:acyltransferase activity, transferring groups other than amino-acyl groups"/>
    <property type="evidence" value="ECO:0007669"/>
    <property type="project" value="InterPro"/>
</dbReference>
<keyword evidence="1 4" id="KW-0808">Transferase</keyword>
<sequence>MPLRLTPLADSRFDEWLAATRNRLIRLGQDSGMRPGEDAVQHADAFLAELLPAGLATASARILTIDDGGTEIGVLWLGLGHTRLFVVNLSFSVEPTDAQLQDLFDQVRDIARAENAAALTVSLFWQDAAGWGFVAGHGFEPSSIQMVLDPLPDRHDPSPLTLEPMSEERFARFIAASEADFAQELAASGRMSLEDATTESRRLVAKELPDGLATADQLLYVALVDGAEVGILWIAIRRRGGRDHAFILNVEVDAAHHRKGYGRAIMHAAEEAMRKLEVSSIGLHVFGANHGAVALYEQLGYRRLEELLVLPL</sequence>
<evidence type="ECO:0000313" key="4">
    <source>
        <dbReference type="EMBL" id="SJN36310.1"/>
    </source>
</evidence>
<dbReference type="PANTHER" id="PTHR43420">
    <property type="entry name" value="ACETYLTRANSFERASE"/>
    <property type="match status" value="1"/>
</dbReference>
<accession>A0A1R4JW33</accession>
<dbReference type="Gene3D" id="3.40.630.30">
    <property type="match status" value="1"/>
</dbReference>
<dbReference type="EMBL" id="FUKO01000021">
    <property type="protein sequence ID" value="SJN36310.1"/>
    <property type="molecule type" value="Genomic_DNA"/>
</dbReference>
<keyword evidence="2" id="KW-0012">Acyltransferase</keyword>
<dbReference type="Proteomes" id="UP000196320">
    <property type="component" value="Unassembled WGS sequence"/>
</dbReference>
<keyword evidence="5" id="KW-1185">Reference proteome</keyword>
<dbReference type="Pfam" id="PF00583">
    <property type="entry name" value="Acetyltransf_1"/>
    <property type="match status" value="1"/>
</dbReference>
<dbReference type="AlphaFoldDB" id="A0A1R4JW33"/>
<gene>
    <name evidence="4" type="ORF">FM104_09175</name>
</gene>